<comment type="caution">
    <text evidence="4">The sequence shown here is derived from an EMBL/GenBank/DDBJ whole genome shotgun (WGS) entry which is preliminary data.</text>
</comment>
<organism evidence="4 5">
    <name type="scientific">Nesterenkonia natronophila</name>
    <dbReference type="NCBI Taxonomy" id="2174932"/>
    <lineage>
        <taxon>Bacteria</taxon>
        <taxon>Bacillati</taxon>
        <taxon>Actinomycetota</taxon>
        <taxon>Actinomycetes</taxon>
        <taxon>Micrococcales</taxon>
        <taxon>Micrococcaceae</taxon>
        <taxon>Nesterenkonia</taxon>
    </lineage>
</organism>
<dbReference type="GO" id="GO:0016757">
    <property type="term" value="F:glycosyltransferase activity"/>
    <property type="evidence" value="ECO:0007669"/>
    <property type="project" value="InterPro"/>
</dbReference>
<dbReference type="CDD" id="cd03801">
    <property type="entry name" value="GT4_PimA-like"/>
    <property type="match status" value="1"/>
</dbReference>
<name>A0A3A4FGF1_9MICC</name>
<keyword evidence="5" id="KW-1185">Reference proteome</keyword>
<dbReference type="PANTHER" id="PTHR45947:SF3">
    <property type="entry name" value="SULFOQUINOVOSYL TRANSFERASE SQD2"/>
    <property type="match status" value="1"/>
</dbReference>
<evidence type="ECO:0000256" key="2">
    <source>
        <dbReference type="ARBA" id="ARBA00022679"/>
    </source>
</evidence>
<dbReference type="EMBL" id="QYZP01000003">
    <property type="protein sequence ID" value="RJN31375.1"/>
    <property type="molecule type" value="Genomic_DNA"/>
</dbReference>
<feature type="domain" description="Glycosyl transferase family 1" evidence="3">
    <location>
        <begin position="195"/>
        <end position="350"/>
    </location>
</feature>
<dbReference type="SUPFAM" id="SSF53756">
    <property type="entry name" value="UDP-Glycosyltransferase/glycogen phosphorylase"/>
    <property type="match status" value="1"/>
</dbReference>
<dbReference type="InterPro" id="IPR001296">
    <property type="entry name" value="Glyco_trans_1"/>
</dbReference>
<gene>
    <name evidence="4" type="ORF">D3250_11105</name>
</gene>
<dbReference type="PANTHER" id="PTHR45947">
    <property type="entry name" value="SULFOQUINOVOSYL TRANSFERASE SQD2"/>
    <property type="match status" value="1"/>
</dbReference>
<evidence type="ECO:0000256" key="1">
    <source>
        <dbReference type="ARBA" id="ARBA00021292"/>
    </source>
</evidence>
<accession>A0A3A4FGF1</accession>
<protein>
    <recommendedName>
        <fullName evidence="1">D-inositol 3-phosphate glycosyltransferase</fullName>
    </recommendedName>
</protein>
<evidence type="ECO:0000313" key="4">
    <source>
        <dbReference type="EMBL" id="RJN31375.1"/>
    </source>
</evidence>
<evidence type="ECO:0000313" key="5">
    <source>
        <dbReference type="Proteomes" id="UP000266615"/>
    </source>
</evidence>
<sequence length="377" mass="41357">MDSVKRTQLSRIRFQIQPTVSHYREPLVKRLLASKEFTYDLVGRPKNSEASAADRIASASAGVLSQVTPLKTRALGLLWWEAGQVAAVWRGDHSAYVLEGRIYTVSTWAAGALGKLLGRPVLLWGHGWKRSESGPKRLLRLAFYALMDGLLVYGDRAQELGTEYGVPAEKIHVVYNSLYSQELLPPEPLLRSSTGDRPTLIYSSRLTTRHRLDVLAEALSAWPAELHVPRVIIIGDGSERPRLEKVFARAGVEATFLGAVYDFDELKEYYTQADAALAIGGAGLNVIQALGFGVPVVAESGNRDSSPEIEAVIEGQTGRYFEAASPGSLRNTLITVLFASAETHRMGENGLELVRERYTAEAHAAAIDAALRRFLKS</sequence>
<proteinExistence type="predicted"/>
<dbReference type="Proteomes" id="UP000266615">
    <property type="component" value="Unassembled WGS sequence"/>
</dbReference>
<dbReference type="Pfam" id="PF00534">
    <property type="entry name" value="Glycos_transf_1"/>
    <property type="match status" value="1"/>
</dbReference>
<keyword evidence="2 4" id="KW-0808">Transferase</keyword>
<reference evidence="4 5" key="1">
    <citation type="submission" date="2018-09" db="EMBL/GenBank/DDBJ databases">
        <title>Nesterenkonia natronophila sp. nov., an alkaliphilic actinobacteriume isolated from a soda lake, and emended description of the genus Nesterenkonia.</title>
        <authorList>
            <person name="Menes R.J."/>
            <person name="Iriarte A."/>
        </authorList>
    </citation>
    <scope>NUCLEOTIDE SEQUENCE [LARGE SCALE GENOMIC DNA]</scope>
    <source>
        <strain evidence="4 5">M8</strain>
    </source>
</reference>
<dbReference type="AlphaFoldDB" id="A0A3A4FGF1"/>
<dbReference type="InterPro" id="IPR050194">
    <property type="entry name" value="Glycosyltransferase_grp1"/>
</dbReference>
<evidence type="ECO:0000259" key="3">
    <source>
        <dbReference type="Pfam" id="PF00534"/>
    </source>
</evidence>
<dbReference type="Gene3D" id="3.40.50.2000">
    <property type="entry name" value="Glycogen Phosphorylase B"/>
    <property type="match status" value="2"/>
</dbReference>